<sequence>MIQLQEDKENSKKNNEEEDNGWDVGENTYEAGEQLADEGCLGCAGGCFFQALFLVMTPLYFFLT</sequence>
<reference evidence="3 4" key="1">
    <citation type="submission" date="2016-07" db="EMBL/GenBank/DDBJ databases">
        <title>Bacillus oceanisediminis whole genome.</title>
        <authorList>
            <person name="Pal Y."/>
            <person name="Verma A."/>
            <person name="Mual P."/>
            <person name="Srinivasan K."/>
        </authorList>
    </citation>
    <scope>NUCLEOTIDE SEQUENCE [LARGE SCALE GENOMIC DNA]</scope>
    <source>
        <strain evidence="3 4">Bhandara28</strain>
    </source>
</reference>
<name>A0ABX3CPC8_9BACI</name>
<gene>
    <name evidence="3" type="ORF">BBV17_22680</name>
</gene>
<evidence type="ECO:0000256" key="2">
    <source>
        <dbReference type="SAM" id="Phobius"/>
    </source>
</evidence>
<keyword evidence="2" id="KW-1133">Transmembrane helix</keyword>
<keyword evidence="2" id="KW-0812">Transmembrane</keyword>
<protein>
    <submittedName>
        <fullName evidence="3">Uncharacterized protein</fullName>
    </submittedName>
</protein>
<dbReference type="Proteomes" id="UP000180194">
    <property type="component" value="Unassembled WGS sequence"/>
</dbReference>
<evidence type="ECO:0000313" key="3">
    <source>
        <dbReference type="EMBL" id="OHX46307.1"/>
    </source>
</evidence>
<comment type="caution">
    <text evidence="3">The sequence shown here is derived from an EMBL/GenBank/DDBJ whole genome shotgun (WGS) entry which is preliminary data.</text>
</comment>
<feature type="transmembrane region" description="Helical" evidence="2">
    <location>
        <begin position="40"/>
        <end position="63"/>
    </location>
</feature>
<keyword evidence="4" id="KW-1185">Reference proteome</keyword>
<accession>A0ABX3CPC8</accession>
<evidence type="ECO:0000256" key="1">
    <source>
        <dbReference type="SAM" id="MobiDB-lite"/>
    </source>
</evidence>
<proteinExistence type="predicted"/>
<dbReference type="RefSeq" id="WP_071158045.1">
    <property type="nucleotide sequence ID" value="NZ_CP085392.1"/>
</dbReference>
<evidence type="ECO:0000313" key="4">
    <source>
        <dbReference type="Proteomes" id="UP000180194"/>
    </source>
</evidence>
<dbReference type="EMBL" id="MBRJ01000031">
    <property type="protein sequence ID" value="OHX46307.1"/>
    <property type="molecule type" value="Genomic_DNA"/>
</dbReference>
<keyword evidence="2" id="KW-0472">Membrane</keyword>
<feature type="region of interest" description="Disordered" evidence="1">
    <location>
        <begin position="1"/>
        <end position="27"/>
    </location>
</feature>
<organism evidence="3 4">
    <name type="scientific">Cytobacillus oceanisediminis</name>
    <dbReference type="NCBI Taxonomy" id="665099"/>
    <lineage>
        <taxon>Bacteria</taxon>
        <taxon>Bacillati</taxon>
        <taxon>Bacillota</taxon>
        <taxon>Bacilli</taxon>
        <taxon>Bacillales</taxon>
        <taxon>Bacillaceae</taxon>
        <taxon>Cytobacillus</taxon>
    </lineage>
</organism>
<feature type="compositionally biased region" description="Basic and acidic residues" evidence="1">
    <location>
        <begin position="1"/>
        <end position="15"/>
    </location>
</feature>